<name>A0A9P7GD51_9AGAR</name>
<reference evidence="2" key="1">
    <citation type="submission" date="2020-07" db="EMBL/GenBank/DDBJ databases">
        <authorList>
            <person name="Nieuwenhuis M."/>
            <person name="Van De Peppel L.J.J."/>
        </authorList>
    </citation>
    <scope>NUCLEOTIDE SEQUENCE</scope>
    <source>
        <strain evidence="2">AP01</strain>
        <tissue evidence="2">Mycelium</tissue>
    </source>
</reference>
<dbReference type="OrthoDB" id="3251271at2759"/>
<evidence type="ECO:0000256" key="1">
    <source>
        <dbReference type="SAM" id="MobiDB-lite"/>
    </source>
</evidence>
<feature type="region of interest" description="Disordered" evidence="1">
    <location>
        <begin position="27"/>
        <end position="247"/>
    </location>
</feature>
<gene>
    <name evidence="2" type="ORF">DXG03_006847</name>
</gene>
<reference evidence="2" key="2">
    <citation type="submission" date="2021-10" db="EMBL/GenBank/DDBJ databases">
        <title>Phylogenomics reveals ancestral predisposition of the termite-cultivated fungus Termitomyces towards a domesticated lifestyle.</title>
        <authorList>
            <person name="Auxier B."/>
            <person name="Grum-Grzhimaylo A."/>
            <person name="Cardenas M.E."/>
            <person name="Lodge J.D."/>
            <person name="Laessoe T."/>
            <person name="Pedersen O."/>
            <person name="Smith M.E."/>
            <person name="Kuyper T.W."/>
            <person name="Franco-Molano E.A."/>
            <person name="Baroni T.J."/>
            <person name="Aanen D.K."/>
        </authorList>
    </citation>
    <scope>NUCLEOTIDE SEQUENCE</scope>
    <source>
        <strain evidence="2">AP01</strain>
        <tissue evidence="2">Mycelium</tissue>
    </source>
</reference>
<dbReference type="AlphaFoldDB" id="A0A9P7GD51"/>
<feature type="compositionally biased region" description="Basic and acidic residues" evidence="1">
    <location>
        <begin position="97"/>
        <end position="107"/>
    </location>
</feature>
<accession>A0A9P7GD51</accession>
<dbReference type="EMBL" id="JABCKV010000048">
    <property type="protein sequence ID" value="KAG5645130.1"/>
    <property type="molecule type" value="Genomic_DNA"/>
</dbReference>
<feature type="compositionally biased region" description="Basic and acidic residues" evidence="1">
    <location>
        <begin position="27"/>
        <end position="50"/>
    </location>
</feature>
<feature type="compositionally biased region" description="Polar residues" evidence="1">
    <location>
        <begin position="54"/>
        <end position="68"/>
    </location>
</feature>
<comment type="caution">
    <text evidence="2">The sequence shown here is derived from an EMBL/GenBank/DDBJ whole genome shotgun (WGS) entry which is preliminary data.</text>
</comment>
<evidence type="ECO:0000313" key="3">
    <source>
        <dbReference type="Proteomes" id="UP000775547"/>
    </source>
</evidence>
<organism evidence="2 3">
    <name type="scientific">Asterophora parasitica</name>
    <dbReference type="NCBI Taxonomy" id="117018"/>
    <lineage>
        <taxon>Eukaryota</taxon>
        <taxon>Fungi</taxon>
        <taxon>Dikarya</taxon>
        <taxon>Basidiomycota</taxon>
        <taxon>Agaricomycotina</taxon>
        <taxon>Agaricomycetes</taxon>
        <taxon>Agaricomycetidae</taxon>
        <taxon>Agaricales</taxon>
        <taxon>Tricholomatineae</taxon>
        <taxon>Lyophyllaceae</taxon>
        <taxon>Asterophora</taxon>
    </lineage>
</organism>
<sequence>MAAPKTISSGTLGLRFMQNAQRAKQLKEVEAERAPVKDDGEWEIDQKIRDSWGPASSSSSQKIAQETSYLPFLFSSEPSTSSSDATHKPKGRRVFKHGTEAVAKEKEPDDDVGADTTTPDNQKRPKIHPRPKSISGGAGGLFGFPDEQPSKHKSTKTAKQSIYDNTGVGEDLRRKRQTQDAPPSKPVFLKPAGVDDPKPSSPGTAPKAEPDVIQGARRKQVKRERSSTDQPDGDDSKRKKTRKSSTP</sequence>
<evidence type="ECO:0000313" key="2">
    <source>
        <dbReference type="EMBL" id="KAG5645130.1"/>
    </source>
</evidence>
<feature type="compositionally biased region" description="Basic residues" evidence="1">
    <location>
        <begin position="238"/>
        <end position="247"/>
    </location>
</feature>
<keyword evidence="3" id="KW-1185">Reference proteome</keyword>
<proteinExistence type="predicted"/>
<dbReference type="Proteomes" id="UP000775547">
    <property type="component" value="Unassembled WGS sequence"/>
</dbReference>
<protein>
    <submittedName>
        <fullName evidence="2">Uncharacterized protein</fullName>
    </submittedName>
</protein>